<keyword evidence="3" id="KW-1185">Reference proteome</keyword>
<dbReference type="Proteomes" id="UP001434883">
    <property type="component" value="Unassembled WGS sequence"/>
</dbReference>
<comment type="caution">
    <text evidence="2">The sequence shown here is derived from an EMBL/GenBank/DDBJ whole genome shotgun (WGS) entry which is preliminary data.</text>
</comment>
<organism evidence="2 3">
    <name type="scientific">Xenoophorus captivus</name>
    <dbReference type="NCBI Taxonomy" id="1517983"/>
    <lineage>
        <taxon>Eukaryota</taxon>
        <taxon>Metazoa</taxon>
        <taxon>Chordata</taxon>
        <taxon>Craniata</taxon>
        <taxon>Vertebrata</taxon>
        <taxon>Euteleostomi</taxon>
        <taxon>Actinopterygii</taxon>
        <taxon>Neopterygii</taxon>
        <taxon>Teleostei</taxon>
        <taxon>Neoteleostei</taxon>
        <taxon>Acanthomorphata</taxon>
        <taxon>Ovalentaria</taxon>
        <taxon>Atherinomorphae</taxon>
        <taxon>Cyprinodontiformes</taxon>
        <taxon>Goodeidae</taxon>
        <taxon>Xenoophorus</taxon>
    </lineage>
</organism>
<keyword evidence="1" id="KW-0812">Transmembrane</keyword>
<evidence type="ECO:0000256" key="1">
    <source>
        <dbReference type="SAM" id="Phobius"/>
    </source>
</evidence>
<evidence type="ECO:0000313" key="2">
    <source>
        <dbReference type="EMBL" id="MEQ2200010.1"/>
    </source>
</evidence>
<evidence type="ECO:0000313" key="3">
    <source>
        <dbReference type="Proteomes" id="UP001434883"/>
    </source>
</evidence>
<proteinExistence type="predicted"/>
<reference evidence="2 3" key="1">
    <citation type="submission" date="2021-06" db="EMBL/GenBank/DDBJ databases">
        <authorList>
            <person name="Palmer J.M."/>
        </authorList>
    </citation>
    <scope>NUCLEOTIDE SEQUENCE [LARGE SCALE GENOMIC DNA]</scope>
    <source>
        <strain evidence="2 3">XC_2019</strain>
        <tissue evidence="2">Muscle</tissue>
    </source>
</reference>
<feature type="transmembrane region" description="Helical" evidence="1">
    <location>
        <begin position="83"/>
        <end position="102"/>
    </location>
</feature>
<keyword evidence="1" id="KW-0472">Membrane</keyword>
<evidence type="ECO:0008006" key="4">
    <source>
        <dbReference type="Google" id="ProtNLM"/>
    </source>
</evidence>
<sequence>MLVVLPLGRGAVFSRCELWPFCAAPWFARPASFPWAVEDWVPCWFCAVGPGVFGRIGQVPFFVRCILLLGVVLGSALGHHCALSAGSSLLIIGVLLCWTGHIKKIFDEKIIKHNTLNKPSTV</sequence>
<accession>A0ABV0QVZ0</accession>
<protein>
    <recommendedName>
        <fullName evidence="4">Transmembrane protein</fullName>
    </recommendedName>
</protein>
<name>A0ABV0QVZ0_9TELE</name>
<keyword evidence="1" id="KW-1133">Transmembrane helix</keyword>
<dbReference type="EMBL" id="JAHRIN010025629">
    <property type="protein sequence ID" value="MEQ2200010.1"/>
    <property type="molecule type" value="Genomic_DNA"/>
</dbReference>
<gene>
    <name evidence="2" type="ORF">XENOCAPTIV_019776</name>
</gene>